<dbReference type="InterPro" id="IPR013658">
    <property type="entry name" value="SGL"/>
</dbReference>
<dbReference type="RefSeq" id="WP_033360698.1">
    <property type="nucleotide sequence ID" value="NZ_CP073767.1"/>
</dbReference>
<keyword evidence="3" id="KW-0862">Zinc</keyword>
<dbReference type="PANTHER" id="PTHR10907">
    <property type="entry name" value="REGUCALCIN"/>
    <property type="match status" value="1"/>
</dbReference>
<dbReference type="KEGG" id="daur:Daura_22795"/>
<keyword evidence="3" id="KW-0479">Metal-binding</keyword>
<dbReference type="AlphaFoldDB" id="A0A9Q9IRS4"/>
<dbReference type="GO" id="GO:0005509">
    <property type="term" value="F:calcium ion binding"/>
    <property type="evidence" value="ECO:0007669"/>
    <property type="project" value="TreeGrafter"/>
</dbReference>
<comment type="cofactor">
    <cofactor evidence="3">
        <name>Zn(2+)</name>
        <dbReference type="ChEBI" id="CHEBI:29105"/>
    </cofactor>
    <text evidence="3">Binds 1 divalent metal cation per subunit.</text>
</comment>
<dbReference type="InterPro" id="IPR011042">
    <property type="entry name" value="6-blade_b-propeller_TolB-like"/>
</dbReference>
<feature type="binding site" evidence="3">
    <location>
        <position position="105"/>
    </location>
    <ligand>
        <name>substrate</name>
    </ligand>
</feature>
<dbReference type="OrthoDB" id="2633250at2"/>
<dbReference type="Gene3D" id="2.120.10.30">
    <property type="entry name" value="TolB, C-terminal domain"/>
    <property type="match status" value="1"/>
</dbReference>
<dbReference type="PANTHER" id="PTHR10907:SF47">
    <property type="entry name" value="REGUCALCIN"/>
    <property type="match status" value="1"/>
</dbReference>
<evidence type="ECO:0000313" key="5">
    <source>
        <dbReference type="EMBL" id="UWZ58745.1"/>
    </source>
</evidence>
<name>A0A9Q9IRS4_9ACTN</name>
<comment type="similarity">
    <text evidence="1">Belongs to the SMP-30/CGR1 family.</text>
</comment>
<sequence length="285" mass="29523">MDAEQLTAAVADHAEGPVWDATRGTVRWVDMLAGDLLSLDLGPDRSLGAGGVHRRHVDDVAAVLRPRIGGGTVVAGESAFLLLDRDDAVERRITVPGWPTGTRMNEGGCDPAGAFYAGSMAYDARPGAGRLYRLAPSGEITVVLAKVTISNGLAWSPDGTGAYYVDTATGRIDVLDADLGRRRPFVTIPPEHGSPDGITVDATGAVWVALWGGGAVHRYTAGGLLDGVVHVPVRQVTACTFGGPTLDELFITTSRHGLADPEPGAGALFRAAVGVTGLPPLPYAG</sequence>
<evidence type="ECO:0000313" key="6">
    <source>
        <dbReference type="Proteomes" id="UP001058003"/>
    </source>
</evidence>
<dbReference type="GO" id="GO:0019853">
    <property type="term" value="P:L-ascorbic acid biosynthetic process"/>
    <property type="evidence" value="ECO:0007669"/>
    <property type="project" value="TreeGrafter"/>
</dbReference>
<organism evidence="5 6">
    <name type="scientific">Dactylosporangium aurantiacum</name>
    <dbReference type="NCBI Taxonomy" id="35754"/>
    <lineage>
        <taxon>Bacteria</taxon>
        <taxon>Bacillati</taxon>
        <taxon>Actinomycetota</taxon>
        <taxon>Actinomycetes</taxon>
        <taxon>Micromonosporales</taxon>
        <taxon>Micromonosporaceae</taxon>
        <taxon>Dactylosporangium</taxon>
    </lineage>
</organism>
<dbReference type="GO" id="GO:0004341">
    <property type="term" value="F:gluconolactonase activity"/>
    <property type="evidence" value="ECO:0007669"/>
    <property type="project" value="TreeGrafter"/>
</dbReference>
<accession>A0A9Q9IRS4</accession>
<dbReference type="EMBL" id="CP073767">
    <property type="protein sequence ID" value="UWZ58745.1"/>
    <property type="molecule type" value="Genomic_DNA"/>
</dbReference>
<evidence type="ECO:0000256" key="1">
    <source>
        <dbReference type="ARBA" id="ARBA00008853"/>
    </source>
</evidence>
<feature type="binding site" evidence="3">
    <location>
        <position position="15"/>
    </location>
    <ligand>
        <name>a divalent metal cation</name>
        <dbReference type="ChEBI" id="CHEBI:60240"/>
    </ligand>
</feature>
<feature type="binding site" evidence="3">
    <location>
        <position position="151"/>
    </location>
    <ligand>
        <name>a divalent metal cation</name>
        <dbReference type="ChEBI" id="CHEBI:60240"/>
    </ligand>
</feature>
<dbReference type="PRINTS" id="PR01790">
    <property type="entry name" value="SMP30FAMILY"/>
</dbReference>
<dbReference type="Pfam" id="PF08450">
    <property type="entry name" value="SGL"/>
    <property type="match status" value="1"/>
</dbReference>
<reference evidence="5" key="1">
    <citation type="submission" date="2021-04" db="EMBL/GenBank/DDBJ databases">
        <title>Dactylosporangium aurantiacum NRRL B-8018 full assembly.</title>
        <authorList>
            <person name="Hartkoorn R.C."/>
            <person name="Beaudoing E."/>
            <person name="Hot D."/>
        </authorList>
    </citation>
    <scope>NUCLEOTIDE SEQUENCE</scope>
    <source>
        <strain evidence="5">NRRL B-8018</strain>
    </source>
</reference>
<keyword evidence="6" id="KW-1185">Reference proteome</keyword>
<dbReference type="Proteomes" id="UP001058003">
    <property type="component" value="Chromosome"/>
</dbReference>
<gene>
    <name evidence="5" type="ORF">Daura_22795</name>
</gene>
<evidence type="ECO:0000256" key="3">
    <source>
        <dbReference type="PIRSR" id="PIRSR605511-2"/>
    </source>
</evidence>
<feature type="binding site" evidence="3">
    <location>
        <position position="103"/>
    </location>
    <ligand>
        <name>substrate</name>
    </ligand>
</feature>
<feature type="binding site" evidence="3">
    <location>
        <position position="123"/>
    </location>
    <ligand>
        <name>substrate</name>
    </ligand>
</feature>
<protein>
    <submittedName>
        <fullName evidence="5">SMP-30/gluconolactonase/LRE family protein</fullName>
    </submittedName>
</protein>
<feature type="binding site" evidence="3">
    <location>
        <position position="196"/>
    </location>
    <ligand>
        <name>a divalent metal cation</name>
        <dbReference type="ChEBI" id="CHEBI:60240"/>
    </ligand>
</feature>
<evidence type="ECO:0000256" key="2">
    <source>
        <dbReference type="PIRSR" id="PIRSR605511-1"/>
    </source>
</evidence>
<dbReference type="SUPFAM" id="SSF63829">
    <property type="entry name" value="Calcium-dependent phosphotriesterase"/>
    <property type="match status" value="1"/>
</dbReference>
<evidence type="ECO:0000259" key="4">
    <source>
        <dbReference type="Pfam" id="PF08450"/>
    </source>
</evidence>
<feature type="domain" description="SMP-30/Gluconolactonase/LRE-like region" evidence="4">
    <location>
        <begin position="14"/>
        <end position="254"/>
    </location>
</feature>
<feature type="active site" description="Proton donor/acceptor" evidence="2">
    <location>
        <position position="196"/>
    </location>
</feature>
<dbReference type="InterPro" id="IPR005511">
    <property type="entry name" value="SMP-30"/>
</dbReference>
<proteinExistence type="inferred from homology"/>